<evidence type="ECO:0000313" key="4">
    <source>
        <dbReference type="Proteomes" id="UP000712600"/>
    </source>
</evidence>
<sequence>MDPAEERIETKRQKEYINMLGYVADSEYRIPTRCLCGGRIIDEVRGKEDYDTLRGKRFFTCKNYQADGFHYRQPWVIGVQEEIECLTKRVEEAEQVIKGVPNLNKQIETLERNLRLVLFLHVLFVELAVAIIPLTIVEASLPIAIQKEVMSCGISFSVVWWDLELDAWNRDAGYAIHERCPLRSLNDVVYFRSHVCSMNLILHYLEFGMGTAKLVSLQGLANLHVEQNQKEHVVLDTAAIMEMMKNIMDHITCQDKAKKITKKHLAEITATIKLPGADPTTLKRQLFRTRNLRLKEPIKRKLRKSSRSRV</sequence>
<dbReference type="AlphaFoldDB" id="A0A8S9NHY8"/>
<gene>
    <name evidence="3" type="ORF">F2Q69_00042793</name>
</gene>
<evidence type="ECO:0000256" key="2">
    <source>
        <dbReference type="SAM" id="Phobius"/>
    </source>
</evidence>
<evidence type="ECO:0008006" key="5">
    <source>
        <dbReference type="Google" id="ProtNLM"/>
    </source>
</evidence>
<proteinExistence type="predicted"/>
<accession>A0A8S9NHY8</accession>
<keyword evidence="2" id="KW-1133">Transmembrane helix</keyword>
<comment type="caution">
    <text evidence="3">The sequence shown here is derived from an EMBL/GenBank/DDBJ whole genome shotgun (WGS) entry which is preliminary data.</text>
</comment>
<dbReference type="Proteomes" id="UP000712600">
    <property type="component" value="Unassembled WGS sequence"/>
</dbReference>
<evidence type="ECO:0000256" key="1">
    <source>
        <dbReference type="SAM" id="Coils"/>
    </source>
</evidence>
<keyword evidence="1" id="KW-0175">Coiled coil</keyword>
<organism evidence="3 4">
    <name type="scientific">Brassica cretica</name>
    <name type="common">Mustard</name>
    <dbReference type="NCBI Taxonomy" id="69181"/>
    <lineage>
        <taxon>Eukaryota</taxon>
        <taxon>Viridiplantae</taxon>
        <taxon>Streptophyta</taxon>
        <taxon>Embryophyta</taxon>
        <taxon>Tracheophyta</taxon>
        <taxon>Spermatophyta</taxon>
        <taxon>Magnoliopsida</taxon>
        <taxon>eudicotyledons</taxon>
        <taxon>Gunneridae</taxon>
        <taxon>Pentapetalae</taxon>
        <taxon>rosids</taxon>
        <taxon>malvids</taxon>
        <taxon>Brassicales</taxon>
        <taxon>Brassicaceae</taxon>
        <taxon>Brassiceae</taxon>
        <taxon>Brassica</taxon>
    </lineage>
</organism>
<keyword evidence="2" id="KW-0812">Transmembrane</keyword>
<evidence type="ECO:0000313" key="3">
    <source>
        <dbReference type="EMBL" id="KAF3503592.1"/>
    </source>
</evidence>
<keyword evidence="2" id="KW-0472">Membrane</keyword>
<feature type="coiled-coil region" evidence="1">
    <location>
        <begin position="76"/>
        <end position="113"/>
    </location>
</feature>
<dbReference type="EMBL" id="QGKX02001621">
    <property type="protein sequence ID" value="KAF3503592.1"/>
    <property type="molecule type" value="Genomic_DNA"/>
</dbReference>
<feature type="transmembrane region" description="Helical" evidence="2">
    <location>
        <begin position="116"/>
        <end position="137"/>
    </location>
</feature>
<reference evidence="3" key="1">
    <citation type="submission" date="2019-12" db="EMBL/GenBank/DDBJ databases">
        <title>Genome sequencing and annotation of Brassica cretica.</title>
        <authorList>
            <person name="Studholme D.J."/>
            <person name="Sarris P."/>
        </authorList>
    </citation>
    <scope>NUCLEOTIDE SEQUENCE</scope>
    <source>
        <strain evidence="3">PFS-109/04</strain>
        <tissue evidence="3">Leaf</tissue>
    </source>
</reference>
<protein>
    <recommendedName>
        <fullName evidence="5">Zinc finger GRF-type domain-containing protein</fullName>
    </recommendedName>
</protein>
<name>A0A8S9NHY8_BRACR</name>